<keyword evidence="2" id="KW-0472">Membrane</keyword>
<dbReference type="SUPFAM" id="SSF56925">
    <property type="entry name" value="OMPA-like"/>
    <property type="match status" value="1"/>
</dbReference>
<geneLocation type="plasmid" evidence="3 4">
    <name>megaplasmid</name>
</geneLocation>
<dbReference type="GO" id="GO:0044384">
    <property type="term" value="C:host outer membrane"/>
    <property type="evidence" value="ECO:0007669"/>
    <property type="project" value="InterPro"/>
</dbReference>
<evidence type="ECO:0000313" key="3">
    <source>
        <dbReference type="EMBL" id="ABF12745.1"/>
    </source>
</evidence>
<feature type="transmembrane region" description="Helical" evidence="2">
    <location>
        <begin position="37"/>
        <end position="60"/>
    </location>
</feature>
<dbReference type="PANTHER" id="PTHR36920">
    <property type="match status" value="1"/>
</dbReference>
<dbReference type="PROSITE" id="PS00695">
    <property type="entry name" value="ENT_VIR_OMP_2"/>
    <property type="match status" value="1"/>
</dbReference>
<evidence type="ECO:0000256" key="1">
    <source>
        <dbReference type="ARBA" id="ARBA00004442"/>
    </source>
</evidence>
<dbReference type="GO" id="GO:0055085">
    <property type="term" value="P:transmembrane transport"/>
    <property type="evidence" value="ECO:0007669"/>
    <property type="project" value="TreeGrafter"/>
</dbReference>
<keyword evidence="2" id="KW-0812">Transmembrane</keyword>
<evidence type="ECO:0000313" key="4">
    <source>
        <dbReference type="Proteomes" id="UP000002429"/>
    </source>
</evidence>
<dbReference type="HOGENOM" id="CLU_042505_1_1_4"/>
<dbReference type="eggNOG" id="COG3047">
    <property type="taxonomic scope" value="Bacteria"/>
</dbReference>
<dbReference type="InterPro" id="IPR000758">
    <property type="entry name" value="Enterovir_OMP"/>
</dbReference>
<proteinExistence type="predicted"/>
<dbReference type="InterPro" id="IPR011250">
    <property type="entry name" value="OMP/PagP_B-barrel"/>
</dbReference>
<dbReference type="KEGG" id="rme:Rmet_5886"/>
<keyword evidence="3" id="KW-0614">Plasmid</keyword>
<dbReference type="Pfam" id="PF03922">
    <property type="entry name" value="OmpW"/>
    <property type="match status" value="1"/>
</dbReference>
<comment type="subcellular location">
    <subcellularLocation>
        <location evidence="1">Cell outer membrane</location>
    </subcellularLocation>
</comment>
<accession>Q1LAT1</accession>
<keyword evidence="4" id="KW-1185">Reference proteome</keyword>
<organism evidence="3 4">
    <name type="scientific">Cupriavidus metallidurans (strain ATCC 43123 / DSM 2839 / NBRC 102507 / CH34)</name>
    <name type="common">Ralstonia metallidurans</name>
    <dbReference type="NCBI Taxonomy" id="266264"/>
    <lineage>
        <taxon>Bacteria</taxon>
        <taxon>Pseudomonadati</taxon>
        <taxon>Pseudomonadota</taxon>
        <taxon>Betaproteobacteria</taxon>
        <taxon>Burkholderiales</taxon>
        <taxon>Burkholderiaceae</taxon>
        <taxon>Cupriavidus</taxon>
    </lineage>
</organism>
<protein>
    <submittedName>
        <fullName evidence="3">Outer membrane protein, OmpW family</fullName>
    </submittedName>
</protein>
<keyword evidence="2" id="KW-1133">Transmembrane helix</keyword>
<dbReference type="GO" id="GO:0009279">
    <property type="term" value="C:cell outer membrane"/>
    <property type="evidence" value="ECO:0007669"/>
    <property type="project" value="UniProtKB-SubCell"/>
</dbReference>
<dbReference type="PANTHER" id="PTHR36920:SF1">
    <property type="entry name" value="OUTER MEMBRANE PROTEIN W"/>
    <property type="match status" value="1"/>
</dbReference>
<name>Q1LAT1_CUPMC</name>
<dbReference type="Gene3D" id="2.40.160.20">
    <property type="match status" value="1"/>
</dbReference>
<gene>
    <name evidence="3" type="ordered locus">Rmet_5886</name>
</gene>
<dbReference type="Proteomes" id="UP000002429">
    <property type="component" value="Plasmid megaplasmid"/>
</dbReference>
<reference evidence="4" key="1">
    <citation type="journal article" date="2010" name="PLoS ONE">
        <title>The complete genome sequence of Cupriavidus metallidurans strain CH34, a master survivalist in harsh and anthropogenic environments.</title>
        <authorList>
            <person name="Janssen P.J."/>
            <person name="Van Houdt R."/>
            <person name="Moors H."/>
            <person name="Monsieurs P."/>
            <person name="Morin N."/>
            <person name="Michaux A."/>
            <person name="Benotmane M.A."/>
            <person name="Leys N."/>
            <person name="Vallaeys T."/>
            <person name="Lapidus A."/>
            <person name="Monchy S."/>
            <person name="Medigue C."/>
            <person name="Taghavi S."/>
            <person name="McCorkle S."/>
            <person name="Dunn J."/>
            <person name="van der Lelie D."/>
            <person name="Mergeay M."/>
        </authorList>
    </citation>
    <scope>NUCLEOTIDE SEQUENCE [LARGE SCALE GENOMIC DNA]</scope>
    <source>
        <strain evidence="4">ATCC 43123 / DSM 2839 / NBRC 102507 / CH34</strain>
    </source>
</reference>
<dbReference type="InterPro" id="IPR005618">
    <property type="entry name" value="OMPW"/>
</dbReference>
<dbReference type="AlphaFoldDB" id="Q1LAT1"/>
<sequence>MLCQGLQGNQGTHWAHIFNVQCFQTMTTTLSPRRKTLVSSICMALTAATIGALSAPAVAADEQQSNWMIRLRGTFLNMDNKSDPVGGVGASDRISVNNKWIPELDVTYFIVPNIAAELVLTIPQKQDVRLDGAKIGTFSHLPPSLLLQYHFIPNGTFRPYVGAGVNVTRIWGADIAGNTLGLDRWSVGPALQVGMDYKVTKNWFLNVDVKKIWISSNVYANGTGQKVSNVQLNPWLFSAGVGYRF</sequence>
<evidence type="ECO:0000256" key="2">
    <source>
        <dbReference type="SAM" id="Phobius"/>
    </source>
</evidence>
<dbReference type="EMBL" id="CP000353">
    <property type="protein sequence ID" value="ABF12745.1"/>
    <property type="molecule type" value="Genomic_DNA"/>
</dbReference>